<name>A0A3S0BH04_9BACL</name>
<keyword evidence="2" id="KW-1185">Reference proteome</keyword>
<evidence type="ECO:0000313" key="1">
    <source>
        <dbReference type="EMBL" id="RTE03013.1"/>
    </source>
</evidence>
<proteinExistence type="predicted"/>
<gene>
    <name evidence="1" type="ORF">EJQ19_28665</name>
</gene>
<reference evidence="1 2" key="1">
    <citation type="submission" date="2018-12" db="EMBL/GenBank/DDBJ databases">
        <title>Bacillus ochoae sp. nov., Paenibacillus whitsoniae sp. nov., Paenibacillus spiritus sp. nov. Isolated from the Mars Exploration Rover during spacecraft assembly.</title>
        <authorList>
            <person name="Seuylemezian A."/>
            <person name="Vaishampayan P."/>
        </authorList>
    </citation>
    <scope>NUCLEOTIDE SEQUENCE [LARGE SCALE GENOMIC DNA]</scope>
    <source>
        <strain evidence="1 2">MER 54</strain>
    </source>
</reference>
<dbReference type="RefSeq" id="WP_126144658.1">
    <property type="nucleotide sequence ID" value="NZ_RXHU01000109.1"/>
</dbReference>
<dbReference type="Proteomes" id="UP000276128">
    <property type="component" value="Unassembled WGS sequence"/>
</dbReference>
<comment type="caution">
    <text evidence="1">The sequence shown here is derived from an EMBL/GenBank/DDBJ whole genome shotgun (WGS) entry which is preliminary data.</text>
</comment>
<dbReference type="EMBL" id="RXHU01000109">
    <property type="protein sequence ID" value="RTE03013.1"/>
    <property type="molecule type" value="Genomic_DNA"/>
</dbReference>
<accession>A0A3S0BH04</accession>
<protein>
    <submittedName>
        <fullName evidence="1">Uncharacterized protein</fullName>
    </submittedName>
</protein>
<sequence length="79" mass="9484">MLRKQVEQACAKMFVFHYKVWEREPENALGWSIKPAKEQEFSSFLSNLDEMPAKKQEFSMKFPFWGKFRLETCFIAGIW</sequence>
<dbReference type="AlphaFoldDB" id="A0A3S0BH04"/>
<organism evidence="1 2">
    <name type="scientific">Paenibacillus whitsoniae</name>
    <dbReference type="NCBI Taxonomy" id="2496558"/>
    <lineage>
        <taxon>Bacteria</taxon>
        <taxon>Bacillati</taxon>
        <taxon>Bacillota</taxon>
        <taxon>Bacilli</taxon>
        <taxon>Bacillales</taxon>
        <taxon>Paenibacillaceae</taxon>
        <taxon>Paenibacillus</taxon>
    </lineage>
</organism>
<evidence type="ECO:0000313" key="2">
    <source>
        <dbReference type="Proteomes" id="UP000276128"/>
    </source>
</evidence>